<protein>
    <recommendedName>
        <fullName evidence="3">Inducer of phenazine A</fullName>
    </recommendedName>
</protein>
<proteinExistence type="predicted"/>
<evidence type="ECO:0008006" key="3">
    <source>
        <dbReference type="Google" id="ProtNLM"/>
    </source>
</evidence>
<dbReference type="Gene3D" id="3.40.50.1110">
    <property type="entry name" value="SGNH hydrolase"/>
    <property type="match status" value="1"/>
</dbReference>
<evidence type="ECO:0000313" key="1">
    <source>
        <dbReference type="EMBL" id="ARZ68876.1"/>
    </source>
</evidence>
<gene>
    <name evidence="1" type="ORF">SMD11_3236</name>
</gene>
<evidence type="ECO:0000313" key="2">
    <source>
        <dbReference type="Proteomes" id="UP000195755"/>
    </source>
</evidence>
<reference evidence="1 2" key="1">
    <citation type="submission" date="2017-06" db="EMBL/GenBank/DDBJ databases">
        <title>Streptomyces albireticuli Genome sequencing and assembly.</title>
        <authorList>
            <person name="Wang Y."/>
            <person name="Du B."/>
            <person name="Ding Y."/>
            <person name="Liu H."/>
            <person name="Hou Q."/>
            <person name="Liu K."/>
            <person name="Yao L."/>
            <person name="Wang C."/>
        </authorList>
    </citation>
    <scope>NUCLEOTIDE SEQUENCE [LARGE SCALE GENOMIC DNA]</scope>
    <source>
        <strain evidence="1 2">MDJK11</strain>
    </source>
</reference>
<dbReference type="AlphaFoldDB" id="A0A1Z2L3K9"/>
<name>A0A1Z2L3K9_9ACTN</name>
<dbReference type="KEGG" id="salj:SMD11_3236"/>
<accession>A0A1Z2L3K9</accession>
<dbReference type="InterPro" id="IPR036514">
    <property type="entry name" value="SGNH_hydro_sf"/>
</dbReference>
<dbReference type="Proteomes" id="UP000195755">
    <property type="component" value="Chromosome"/>
</dbReference>
<sequence length="353" mass="39145">MFVKLYRETLTPQLLQYDDFDDRGEVRYLPYLMYFHRASYRSPVINTDRLGFRLSRGPGGQTASAAGELPKGPVKLLMGSSTALGIGATNDGATISSRLWSTYAPSAPWLNFGGRSHNSAQELMLFLFHQHLLPEVEEIVILSGLNNLALSLLPEWQRGEDGAFFFSGEYFEAMDELRAKARKPAKAPARGLTGLLADRKPAAPAPRRPAERKRTLPELIDTAAGLTGRHLESLRKLVGPDVKITYALQPMAPWLREEHAPQEKLLFEELNSLSSNGSFEENYGIIASIEAGRTYAEALRVVTEKAGARFFDLNPAVADAIKPADWLFVDRAHYTDEGHEIVTRVMAETLGLS</sequence>
<dbReference type="SUPFAM" id="SSF52266">
    <property type="entry name" value="SGNH hydrolase"/>
    <property type="match status" value="1"/>
</dbReference>
<dbReference type="EMBL" id="CP021744">
    <property type="protein sequence ID" value="ARZ68876.1"/>
    <property type="molecule type" value="Genomic_DNA"/>
</dbReference>
<organism evidence="1 2">
    <name type="scientific">Streptomyces albireticuli</name>
    <dbReference type="NCBI Taxonomy" id="1940"/>
    <lineage>
        <taxon>Bacteria</taxon>
        <taxon>Bacillati</taxon>
        <taxon>Actinomycetota</taxon>
        <taxon>Actinomycetes</taxon>
        <taxon>Kitasatosporales</taxon>
        <taxon>Streptomycetaceae</taxon>
        <taxon>Streptomyces</taxon>
    </lineage>
</organism>